<sequence length="196" mass="21259">MTTTTTLLYPSPSSASSSLHLCLSCVLSKIMKVSISIHSLIVAACLLATVPAIPLPPSIKYSYSMAGSALPPGAGETVSWNMAGTVTVRPTHIDITKLPGPPFIVKKVAGYAQSDSIWHDVMFEASLAYGCYTFTLQRTIRFHASPEYKFEQIFQDIYTIPDRTRHGCQDVSPGKRDITPARDVWGIIPISSIAIA</sequence>
<accession>G7DXH9</accession>
<evidence type="ECO:0000313" key="2">
    <source>
        <dbReference type="EMBL" id="GAA95289.1"/>
    </source>
</evidence>
<dbReference type="EMBL" id="BABT02000061">
    <property type="protein sequence ID" value="GAA95289.1"/>
    <property type="molecule type" value="Genomic_DNA"/>
</dbReference>
<dbReference type="HOGENOM" id="CLU_1390545_0_0_1"/>
<evidence type="ECO:0000313" key="3">
    <source>
        <dbReference type="Proteomes" id="UP000009131"/>
    </source>
</evidence>
<organism evidence="2 3">
    <name type="scientific">Mixia osmundae (strain CBS 9802 / IAM 14324 / JCM 22182 / KY 12970)</name>
    <dbReference type="NCBI Taxonomy" id="764103"/>
    <lineage>
        <taxon>Eukaryota</taxon>
        <taxon>Fungi</taxon>
        <taxon>Dikarya</taxon>
        <taxon>Basidiomycota</taxon>
        <taxon>Pucciniomycotina</taxon>
        <taxon>Mixiomycetes</taxon>
        <taxon>Mixiales</taxon>
        <taxon>Mixiaceae</taxon>
        <taxon>Mixia</taxon>
    </lineage>
</organism>
<feature type="transmembrane region" description="Helical" evidence="1">
    <location>
        <begin position="35"/>
        <end position="55"/>
    </location>
</feature>
<gene>
    <name evidence="2" type="primary">Mo01945</name>
    <name evidence="2" type="ORF">E5Q_01945</name>
</gene>
<keyword evidence="1" id="KW-1133">Transmembrane helix</keyword>
<keyword evidence="3" id="KW-1185">Reference proteome</keyword>
<keyword evidence="1" id="KW-0472">Membrane</keyword>
<dbReference type="InParanoid" id="G7DXH9"/>
<dbReference type="Proteomes" id="UP000009131">
    <property type="component" value="Unassembled WGS sequence"/>
</dbReference>
<protein>
    <submittedName>
        <fullName evidence="2">Uncharacterized protein</fullName>
    </submittedName>
</protein>
<dbReference type="RefSeq" id="XP_014569848.1">
    <property type="nucleotide sequence ID" value="XM_014714362.1"/>
</dbReference>
<evidence type="ECO:0000256" key="1">
    <source>
        <dbReference type="SAM" id="Phobius"/>
    </source>
</evidence>
<name>G7DXH9_MIXOS</name>
<reference evidence="2 3" key="1">
    <citation type="journal article" date="2011" name="J. Gen. Appl. Microbiol.">
        <title>Draft genome sequencing of the enigmatic basidiomycete Mixia osmundae.</title>
        <authorList>
            <person name="Nishida H."/>
            <person name="Nagatsuka Y."/>
            <person name="Sugiyama J."/>
        </authorList>
    </citation>
    <scope>NUCLEOTIDE SEQUENCE [LARGE SCALE GENOMIC DNA]</scope>
    <source>
        <strain evidence="3">CBS 9802 / IAM 14324 / JCM 22182 / KY 12970</strain>
    </source>
</reference>
<proteinExistence type="predicted"/>
<keyword evidence="1" id="KW-0812">Transmembrane</keyword>
<dbReference type="AlphaFoldDB" id="G7DXH9"/>
<comment type="caution">
    <text evidence="2">The sequence shown here is derived from an EMBL/GenBank/DDBJ whole genome shotgun (WGS) entry which is preliminary data.</text>
</comment>
<reference evidence="2 3" key="2">
    <citation type="journal article" date="2012" name="Open Biol.">
        <title>Characteristics of nucleosomes and linker DNA regions on the genome of the basidiomycete Mixia osmundae revealed by mono- and dinucleosome mapping.</title>
        <authorList>
            <person name="Nishida H."/>
            <person name="Kondo S."/>
            <person name="Matsumoto T."/>
            <person name="Suzuki Y."/>
            <person name="Yoshikawa H."/>
            <person name="Taylor T.D."/>
            <person name="Sugiyama J."/>
        </authorList>
    </citation>
    <scope>NUCLEOTIDE SEQUENCE [LARGE SCALE GENOMIC DNA]</scope>
    <source>
        <strain evidence="3">CBS 9802 / IAM 14324 / JCM 22182 / KY 12970</strain>
    </source>
</reference>